<comment type="caution">
    <text evidence="7">The sequence shown here is derived from an EMBL/GenBank/DDBJ whole genome shotgun (WGS) entry which is preliminary data.</text>
</comment>
<keyword evidence="8" id="KW-1185">Reference proteome</keyword>
<dbReference type="PANTHER" id="PTHR39087">
    <property type="entry name" value="UPF0104 MEMBRANE PROTEIN MJ1595"/>
    <property type="match status" value="1"/>
</dbReference>
<comment type="catalytic activity">
    <reaction evidence="6">
        <text>L-lysyl-tRNA(Lys) + a 1,2-diacyl-sn-glycero-3-phospho-(1'-sn-glycerol) = a 1,2-diacyl-sn-glycero-3-phospho-1'-(3'-O-L-lysyl)-sn-glycerol + tRNA(Lys)</text>
        <dbReference type="Rhea" id="RHEA:10668"/>
        <dbReference type="Rhea" id="RHEA-COMP:9696"/>
        <dbReference type="Rhea" id="RHEA-COMP:9697"/>
        <dbReference type="ChEBI" id="CHEBI:64716"/>
        <dbReference type="ChEBI" id="CHEBI:75792"/>
        <dbReference type="ChEBI" id="CHEBI:78442"/>
        <dbReference type="ChEBI" id="CHEBI:78529"/>
        <dbReference type="EC" id="2.3.2.3"/>
    </reaction>
</comment>
<name>A0A3N5AX11_9THEO</name>
<keyword evidence="6" id="KW-0443">Lipid metabolism</keyword>
<comment type="function">
    <text evidence="6">Catalyzes the transfer of a lysyl group from L-lysyl-tRNA(Lys) to membrane-bound phosphatidylglycerol (PG), which produces lysylphosphatidylglycerol (LPG), a major component of the bacterial membrane with a positive net charge. LPG synthesis contributes to bacterial virulence as it is involved in the resistance mechanism against cationic antimicrobial peptides (CAMP) produces by the host's immune system (defensins, cathelicidins) and by the competing microorganisms.</text>
</comment>
<dbReference type="RefSeq" id="WP_123926834.1">
    <property type="nucleotide sequence ID" value="NZ_RKRE01000001.1"/>
</dbReference>
<dbReference type="Pfam" id="PF03706">
    <property type="entry name" value="LPG_synthase_TM"/>
    <property type="match status" value="1"/>
</dbReference>
<comment type="subcellular location">
    <subcellularLocation>
        <location evidence="1 6">Cell membrane</location>
        <topology evidence="1 6">Multi-pass membrane protein</topology>
    </subcellularLocation>
</comment>
<keyword evidence="6" id="KW-0046">Antibiotic resistance</keyword>
<gene>
    <name evidence="6" type="primary">mprF</name>
    <name evidence="7" type="ORF">EDD75_0233</name>
</gene>
<feature type="transmembrane region" description="Helical" evidence="6">
    <location>
        <begin position="150"/>
        <end position="170"/>
    </location>
</feature>
<dbReference type="GO" id="GO:0005886">
    <property type="term" value="C:plasma membrane"/>
    <property type="evidence" value="ECO:0007669"/>
    <property type="project" value="UniProtKB-SubCell"/>
</dbReference>
<keyword evidence="4 6" id="KW-1133">Transmembrane helix</keyword>
<dbReference type="InterPro" id="IPR022791">
    <property type="entry name" value="L-PG_synthase/AglD"/>
</dbReference>
<feature type="transmembrane region" description="Helical" evidence="6">
    <location>
        <begin position="256"/>
        <end position="278"/>
    </location>
</feature>
<dbReference type="PANTHER" id="PTHR39087:SF2">
    <property type="entry name" value="UPF0104 MEMBRANE PROTEIN MJ1595"/>
    <property type="match status" value="1"/>
</dbReference>
<dbReference type="GO" id="GO:0006629">
    <property type="term" value="P:lipid metabolic process"/>
    <property type="evidence" value="ECO:0007669"/>
    <property type="project" value="UniProtKB-KW"/>
</dbReference>
<feature type="transmembrane region" description="Helical" evidence="6">
    <location>
        <begin position="227"/>
        <end position="249"/>
    </location>
</feature>
<dbReference type="GO" id="GO:0046677">
    <property type="term" value="P:response to antibiotic"/>
    <property type="evidence" value="ECO:0007669"/>
    <property type="project" value="UniProtKB-KW"/>
</dbReference>
<feature type="transmembrane region" description="Helical" evidence="6">
    <location>
        <begin position="112"/>
        <end position="138"/>
    </location>
</feature>
<evidence type="ECO:0000256" key="5">
    <source>
        <dbReference type="ARBA" id="ARBA00023136"/>
    </source>
</evidence>
<evidence type="ECO:0000256" key="1">
    <source>
        <dbReference type="ARBA" id="ARBA00004651"/>
    </source>
</evidence>
<feature type="transmembrane region" description="Helical" evidence="6">
    <location>
        <begin position="73"/>
        <end position="100"/>
    </location>
</feature>
<feature type="transmembrane region" description="Helical" evidence="6">
    <location>
        <begin position="40"/>
        <end position="61"/>
    </location>
</feature>
<keyword evidence="2" id="KW-1003">Cell membrane</keyword>
<dbReference type="NCBIfam" id="TIGR00374">
    <property type="entry name" value="flippase-like domain"/>
    <property type="match status" value="1"/>
</dbReference>
<feature type="transmembrane region" description="Helical" evidence="6">
    <location>
        <begin position="298"/>
        <end position="320"/>
    </location>
</feature>
<comment type="similarity">
    <text evidence="6">Belongs to the LPG synthase family.</text>
</comment>
<keyword evidence="5 6" id="KW-0472">Membrane</keyword>
<keyword evidence="3 6" id="KW-0812">Transmembrane</keyword>
<dbReference type="GO" id="GO:0050071">
    <property type="term" value="F:phosphatidylglycerol lysyltransferase activity"/>
    <property type="evidence" value="ECO:0007669"/>
    <property type="project" value="UniProtKB-EC"/>
</dbReference>
<evidence type="ECO:0000313" key="7">
    <source>
        <dbReference type="EMBL" id="RPF49423.1"/>
    </source>
</evidence>
<evidence type="ECO:0000256" key="6">
    <source>
        <dbReference type="RuleBase" id="RU363042"/>
    </source>
</evidence>
<dbReference type="OrthoDB" id="9814270at2"/>
<dbReference type="AlphaFoldDB" id="A0A3N5AX11"/>
<evidence type="ECO:0000256" key="4">
    <source>
        <dbReference type="ARBA" id="ARBA00022989"/>
    </source>
</evidence>
<evidence type="ECO:0000313" key="8">
    <source>
        <dbReference type="Proteomes" id="UP000282654"/>
    </source>
</evidence>
<accession>A0A3N5AX11</accession>
<organism evidence="7 8">
    <name type="scientific">Thermodesulfitimonas autotrophica</name>
    <dbReference type="NCBI Taxonomy" id="1894989"/>
    <lineage>
        <taxon>Bacteria</taxon>
        <taxon>Bacillati</taxon>
        <taxon>Bacillota</taxon>
        <taxon>Clostridia</taxon>
        <taxon>Thermoanaerobacterales</taxon>
        <taxon>Thermoanaerobacteraceae</taxon>
        <taxon>Thermodesulfitimonas</taxon>
    </lineage>
</organism>
<dbReference type="EC" id="2.3.2.3" evidence="6"/>
<dbReference type="Proteomes" id="UP000282654">
    <property type="component" value="Unassembled WGS sequence"/>
</dbReference>
<dbReference type="EMBL" id="RKRE01000001">
    <property type="protein sequence ID" value="RPF49423.1"/>
    <property type="molecule type" value="Genomic_DNA"/>
</dbReference>
<protein>
    <recommendedName>
        <fullName evidence="6">Phosphatidylglycerol lysyltransferase</fullName>
        <ecNumber evidence="6">2.3.2.3</ecNumber>
    </recommendedName>
    <alternativeName>
        <fullName evidence="6">Lysylphosphatidylglycerol synthase</fullName>
    </alternativeName>
</protein>
<sequence length="332" mass="35341">MYRFLFALLIFCAVFFLATHYTEGEKLLLTLKHGRPLWVLVALGLQVLFFFNLAGFYHAIYRAVGVKESWWRLLGLVTASAFVGLVTPGGALSGTALIVADAVSRGATLARAVLINLVFYLFDYGAFCIVLLGAFGYLWSSGRLTTYEEVAAVLLLAFVAGQVAVLAAAVRRPEKLIGLVQRGVRFAGTVVPPLRREAVGERTAAFITHLAEAAQWLAARPHGLGRVVGHAFMVEALGLGTLGAVFLAFTGGVSPGTLLAGYAVGVLFMIVSVTPSGIGFVEGAMTAALASLGVPPESAVLITFVYRGITVWLPFVAGIFSLRLVKRYNVVG</sequence>
<reference evidence="7 8" key="1">
    <citation type="submission" date="2018-11" db="EMBL/GenBank/DDBJ databases">
        <title>Genomic Encyclopedia of Type Strains, Phase IV (KMG-IV): sequencing the most valuable type-strain genomes for metagenomic binning, comparative biology and taxonomic classification.</title>
        <authorList>
            <person name="Goeker M."/>
        </authorList>
    </citation>
    <scope>NUCLEOTIDE SEQUENCE [LARGE SCALE GENOMIC DNA]</scope>
    <source>
        <strain evidence="7 8">DSM 102936</strain>
    </source>
</reference>
<evidence type="ECO:0000256" key="2">
    <source>
        <dbReference type="ARBA" id="ARBA00022475"/>
    </source>
</evidence>
<evidence type="ECO:0000256" key="3">
    <source>
        <dbReference type="ARBA" id="ARBA00022692"/>
    </source>
</evidence>
<proteinExistence type="inferred from homology"/>
<keyword evidence="6" id="KW-0808">Transferase</keyword>